<dbReference type="InterPro" id="IPR036526">
    <property type="entry name" value="C-N_Hydrolase_sf"/>
</dbReference>
<evidence type="ECO:0000259" key="2">
    <source>
        <dbReference type="PROSITE" id="PS50263"/>
    </source>
</evidence>
<dbReference type="GO" id="GO:0016811">
    <property type="term" value="F:hydrolase activity, acting on carbon-nitrogen (but not peptide) bonds, in linear amides"/>
    <property type="evidence" value="ECO:0007669"/>
    <property type="project" value="UniProtKB-ARBA"/>
</dbReference>
<keyword evidence="1" id="KW-0378">Hydrolase</keyword>
<feature type="domain" description="CN hydrolase" evidence="2">
    <location>
        <begin position="1"/>
        <end position="269"/>
    </location>
</feature>
<dbReference type="Gene3D" id="3.60.110.10">
    <property type="entry name" value="Carbon-nitrogen hydrolase"/>
    <property type="match status" value="1"/>
</dbReference>
<dbReference type="SUPFAM" id="SSF56317">
    <property type="entry name" value="Carbon-nitrogen hydrolase"/>
    <property type="match status" value="1"/>
</dbReference>
<protein>
    <recommendedName>
        <fullName evidence="2">CN hydrolase domain-containing protein</fullName>
    </recommendedName>
</protein>
<dbReference type="Pfam" id="PF00795">
    <property type="entry name" value="CN_hydrolase"/>
    <property type="match status" value="1"/>
</dbReference>
<dbReference type="PANTHER" id="PTHR43674">
    <property type="entry name" value="NITRILASE C965.09-RELATED"/>
    <property type="match status" value="1"/>
</dbReference>
<gene>
    <name evidence="3" type="ORF">CF651_15950</name>
</gene>
<organism evidence="3 4">
    <name type="scientific">Paenibacillus rigui</name>
    <dbReference type="NCBI Taxonomy" id="554312"/>
    <lineage>
        <taxon>Bacteria</taxon>
        <taxon>Bacillati</taxon>
        <taxon>Bacillota</taxon>
        <taxon>Bacilli</taxon>
        <taxon>Bacillales</taxon>
        <taxon>Paenibacillaceae</taxon>
        <taxon>Paenibacillus</taxon>
    </lineage>
</organism>
<evidence type="ECO:0000313" key="4">
    <source>
        <dbReference type="Proteomes" id="UP000215509"/>
    </source>
</evidence>
<name>A0A229UNX7_9BACL</name>
<sequence>MRVASSQYRLKMLTSFKEFEEHVRWHVESAANQGAKLLLLPEFFTAELLTLRKLDAPNLEAHYPIFEQFAKEYTESIQQLCLKLSAEYHIVLAAGSHFTHHKADDKFYNTAFVFTPDGRIFSQSKIHPSYEMVYNKSMTTPGDKLDVFEYEGVTYGISICYDGSFPEVARILTKLGAEIILAPTACLDEWGRSRNIMFAQARASENQVFVLNSHLIGSIPFPPNVPYGFAFTGQSGIYSPIQPMIGTPNGIIAQGEPNVESVVVGDLDLDYLRFVRENGHNRNRSDMRPDFYRQYA</sequence>
<keyword evidence="4" id="KW-1185">Reference proteome</keyword>
<evidence type="ECO:0000256" key="1">
    <source>
        <dbReference type="ARBA" id="ARBA00022801"/>
    </source>
</evidence>
<reference evidence="3 4" key="1">
    <citation type="submission" date="2017-07" db="EMBL/GenBank/DDBJ databases">
        <title>Genome sequencing and assembly of Paenibacillus rigui.</title>
        <authorList>
            <person name="Mayilraj S."/>
        </authorList>
    </citation>
    <scope>NUCLEOTIDE SEQUENCE [LARGE SCALE GENOMIC DNA]</scope>
    <source>
        <strain evidence="3 4">JCM 16352</strain>
    </source>
</reference>
<accession>A0A229UNX7</accession>
<dbReference type="InterPro" id="IPR003010">
    <property type="entry name" value="C-N_Hydrolase"/>
</dbReference>
<dbReference type="InterPro" id="IPR050345">
    <property type="entry name" value="Aliph_Amidase/BUP"/>
</dbReference>
<dbReference type="OrthoDB" id="9811121at2"/>
<proteinExistence type="predicted"/>
<dbReference type="EMBL" id="NMQW01000023">
    <property type="protein sequence ID" value="OXM85102.1"/>
    <property type="molecule type" value="Genomic_DNA"/>
</dbReference>
<comment type="caution">
    <text evidence="3">The sequence shown here is derived from an EMBL/GenBank/DDBJ whole genome shotgun (WGS) entry which is preliminary data.</text>
</comment>
<dbReference type="AlphaFoldDB" id="A0A229UNX7"/>
<evidence type="ECO:0000313" key="3">
    <source>
        <dbReference type="EMBL" id="OXM85102.1"/>
    </source>
</evidence>
<dbReference type="RefSeq" id="WP_094015865.1">
    <property type="nucleotide sequence ID" value="NZ_NMQW01000023.1"/>
</dbReference>
<dbReference type="Proteomes" id="UP000215509">
    <property type="component" value="Unassembled WGS sequence"/>
</dbReference>
<dbReference type="PANTHER" id="PTHR43674:SF2">
    <property type="entry name" value="BETA-UREIDOPROPIONASE"/>
    <property type="match status" value="1"/>
</dbReference>
<dbReference type="PROSITE" id="PS50263">
    <property type="entry name" value="CN_HYDROLASE"/>
    <property type="match status" value="1"/>
</dbReference>